<reference evidence="2 3" key="1">
    <citation type="journal article" date="2021" name="Elife">
        <title>Chloroplast acquisition without the gene transfer in kleptoplastic sea slugs, Plakobranchus ocellatus.</title>
        <authorList>
            <person name="Maeda T."/>
            <person name="Takahashi S."/>
            <person name="Yoshida T."/>
            <person name="Shimamura S."/>
            <person name="Takaki Y."/>
            <person name="Nagai Y."/>
            <person name="Toyoda A."/>
            <person name="Suzuki Y."/>
            <person name="Arimoto A."/>
            <person name="Ishii H."/>
            <person name="Satoh N."/>
            <person name="Nishiyama T."/>
            <person name="Hasebe M."/>
            <person name="Maruyama T."/>
            <person name="Minagawa J."/>
            <person name="Obokata J."/>
            <person name="Shigenobu S."/>
        </authorList>
    </citation>
    <scope>NUCLEOTIDE SEQUENCE [LARGE SCALE GENOMIC DNA]</scope>
</reference>
<evidence type="ECO:0000256" key="1">
    <source>
        <dbReference type="SAM" id="Phobius"/>
    </source>
</evidence>
<dbReference type="AlphaFoldDB" id="A0AAV4FKW3"/>
<dbReference type="Proteomes" id="UP000762676">
    <property type="component" value="Unassembled WGS sequence"/>
</dbReference>
<organism evidence="2 3">
    <name type="scientific">Elysia marginata</name>
    <dbReference type="NCBI Taxonomy" id="1093978"/>
    <lineage>
        <taxon>Eukaryota</taxon>
        <taxon>Metazoa</taxon>
        <taxon>Spiralia</taxon>
        <taxon>Lophotrochozoa</taxon>
        <taxon>Mollusca</taxon>
        <taxon>Gastropoda</taxon>
        <taxon>Heterobranchia</taxon>
        <taxon>Euthyneura</taxon>
        <taxon>Panpulmonata</taxon>
        <taxon>Sacoglossa</taxon>
        <taxon>Placobranchoidea</taxon>
        <taxon>Plakobranchidae</taxon>
        <taxon>Elysia</taxon>
    </lineage>
</organism>
<keyword evidence="1" id="KW-1133">Transmembrane helix</keyword>
<comment type="caution">
    <text evidence="2">The sequence shown here is derived from an EMBL/GenBank/DDBJ whole genome shotgun (WGS) entry which is preliminary data.</text>
</comment>
<name>A0AAV4FKW3_9GAST</name>
<gene>
    <name evidence="2" type="ORF">ElyMa_000408400</name>
</gene>
<proteinExistence type="predicted"/>
<dbReference type="EMBL" id="BMAT01000808">
    <property type="protein sequence ID" value="GFR73584.1"/>
    <property type="molecule type" value="Genomic_DNA"/>
</dbReference>
<keyword evidence="1" id="KW-0812">Transmembrane</keyword>
<protein>
    <submittedName>
        <fullName evidence="2">Uncharacterized protein</fullName>
    </submittedName>
</protein>
<sequence length="148" mass="15573">MLVVQFATAAAVVVVVVVVVGLVVTVVIVVVAVVVIVIIIGDNSDASQPQLLLVICVKGEQQGRRVYQSKKKHVQEEVAGQALESQVVSKSSKVVAVMSLAVLLGSEAFARNLVSSVACGGQVFPLNLLKRVVAVNLLKLKQKQGCFV</sequence>
<evidence type="ECO:0000313" key="3">
    <source>
        <dbReference type="Proteomes" id="UP000762676"/>
    </source>
</evidence>
<keyword evidence="3" id="KW-1185">Reference proteome</keyword>
<accession>A0AAV4FKW3</accession>
<keyword evidence="1" id="KW-0472">Membrane</keyword>
<feature type="transmembrane region" description="Helical" evidence="1">
    <location>
        <begin position="6"/>
        <end position="39"/>
    </location>
</feature>
<evidence type="ECO:0000313" key="2">
    <source>
        <dbReference type="EMBL" id="GFR73584.1"/>
    </source>
</evidence>